<keyword evidence="10" id="KW-0732">Signal</keyword>
<keyword evidence="3" id="KW-0328">Glycosyltransferase</keyword>
<dbReference type="InterPro" id="IPR001460">
    <property type="entry name" value="PCN-bd_Tpept"/>
</dbReference>
<dbReference type="InterPro" id="IPR005543">
    <property type="entry name" value="PASTA_dom"/>
</dbReference>
<evidence type="ECO:0000256" key="2">
    <source>
        <dbReference type="ARBA" id="ARBA00022670"/>
    </source>
</evidence>
<evidence type="ECO:0000256" key="8">
    <source>
        <dbReference type="ARBA" id="ARBA00049902"/>
    </source>
</evidence>
<feature type="region of interest" description="Disordered" evidence="9">
    <location>
        <begin position="632"/>
        <end position="668"/>
    </location>
</feature>
<dbReference type="SMART" id="SM00740">
    <property type="entry name" value="PASTA"/>
    <property type="match status" value="1"/>
</dbReference>
<keyword evidence="1" id="KW-0121">Carboxypeptidase</keyword>
<evidence type="ECO:0000256" key="5">
    <source>
        <dbReference type="ARBA" id="ARBA00022801"/>
    </source>
</evidence>
<evidence type="ECO:0000256" key="7">
    <source>
        <dbReference type="ARBA" id="ARBA00034000"/>
    </source>
</evidence>
<dbReference type="InterPro" id="IPR001264">
    <property type="entry name" value="Glyco_trans_51"/>
</dbReference>
<feature type="signal peptide" evidence="10">
    <location>
        <begin position="1"/>
        <end position="21"/>
    </location>
</feature>
<evidence type="ECO:0000256" key="6">
    <source>
        <dbReference type="ARBA" id="ARBA00023268"/>
    </source>
</evidence>
<feature type="compositionally biased region" description="Low complexity" evidence="9">
    <location>
        <begin position="738"/>
        <end position="753"/>
    </location>
</feature>
<evidence type="ECO:0000256" key="10">
    <source>
        <dbReference type="SAM" id="SignalP"/>
    </source>
</evidence>
<protein>
    <submittedName>
        <fullName evidence="12">Transglycosylase domain-containing protein</fullName>
    </submittedName>
</protein>
<comment type="caution">
    <text evidence="12">The sequence shown here is derived from an EMBL/GenBank/DDBJ whole genome shotgun (WGS) entry which is preliminary data.</text>
</comment>
<dbReference type="Pfam" id="PF00912">
    <property type="entry name" value="Transgly"/>
    <property type="match status" value="1"/>
</dbReference>
<dbReference type="RefSeq" id="WP_289444825.1">
    <property type="nucleotide sequence ID" value="NZ_JAUCGR010000001.1"/>
</dbReference>
<comment type="catalytic activity">
    <reaction evidence="7">
        <text>Preferential cleavage: (Ac)2-L-Lys-D-Ala-|-D-Ala. Also transpeptidation of peptidyl-alanyl moieties that are N-acyl substituents of D-alanine.</text>
        <dbReference type="EC" id="3.4.16.4"/>
    </reaction>
</comment>
<keyword evidence="13" id="KW-1185">Reference proteome</keyword>
<feature type="compositionally biased region" description="Low complexity" evidence="9">
    <location>
        <begin position="638"/>
        <end position="668"/>
    </location>
</feature>
<gene>
    <name evidence="12" type="ORF">QRT05_02190</name>
</gene>
<dbReference type="Pfam" id="PF03793">
    <property type="entry name" value="PASTA"/>
    <property type="match status" value="1"/>
</dbReference>
<sequence length="771" mass="81721">MLGTILGAAFLGLGAVVAAYATIDVPEPGEDTNAQTSTIYYAPNADGSRGAVMGTYAIQKRQIVDYDTLPAHVGRAVVAGEDRSFFENSGISITGMGRALLHNVTSNDGTTQGGSTLTQQYVERYYVDKTTTDYVGKAREALLAVKIARTQSKEEILGGYLNTIYFGRDSYGIQSAAQAYFGVDAKDLTLSQAALLAAVIPSPNNWDPAVDAAKAEQRWNIVLDGMQEKDWVTAAERAKLTFPETVEYKRTELYRGPKGYLLTMVEKELAAGPMHLTKDELMRGGYSVVTTIQKPVQDDMNSTAKDFFTGKLVDGDSKKDRTPNKRTKVAMASIDPSSGAIVGLYGGRDFIKDQVNRATVDQIQAGSTFKPFTLIAGLENGKTLTTRYNGHSPQTFPEWENGTKPVQNFGNQSFGYIDLSTATANSVNTVYAKLNIDVGADKTVDVADRAGVTTPIPAVPSNVLGTATVHPIDMAGAYATLAARGVHHDQYIVDSVENSDGSVAFTANPKATKAFKKDVIADATYAMTQVVERGSGEKWVKPLGRPIAGKTGTTTDNRASWFVGFTPQIATAVALSQVGVDGKAQDSISPVGYETLAQGEVTGGTLPAQIWATTMGKVFELPQYSKIVQFPERANVGPTPTARPTPTSTPSSTPTPTETAEPTSVTVPSGLVGKLQSDATSLLAAAGLVPAISSEYSDTVVVGRVIRTEPGEGSKVEPGGTVTIVISTGPKPKPTQKPTPTQEPTSAPTQTPKPTKKPDPDPSPTQEADAP</sequence>
<dbReference type="SUPFAM" id="SSF56601">
    <property type="entry name" value="beta-lactamase/transpeptidase-like"/>
    <property type="match status" value="1"/>
</dbReference>
<feature type="domain" description="PASTA" evidence="11">
    <location>
        <begin position="661"/>
        <end position="728"/>
    </location>
</feature>
<accession>A0ABT7S3D4</accession>
<proteinExistence type="predicted"/>
<keyword evidence="6" id="KW-0511">Multifunctional enzyme</keyword>
<dbReference type="SUPFAM" id="SSF53955">
    <property type="entry name" value="Lysozyme-like"/>
    <property type="match status" value="1"/>
</dbReference>
<reference evidence="12 13" key="1">
    <citation type="submission" date="2023-06" db="EMBL/GenBank/DDBJ databases">
        <title>Cellulomonas sp. MW9 Whole genome sequence.</title>
        <authorList>
            <person name="Park S."/>
        </authorList>
    </citation>
    <scope>NUCLEOTIDE SEQUENCE [LARGE SCALE GENOMIC DNA]</scope>
    <source>
        <strain evidence="12 13">MW9</strain>
    </source>
</reference>
<dbReference type="Pfam" id="PF00905">
    <property type="entry name" value="Transpeptidase"/>
    <property type="match status" value="1"/>
</dbReference>
<comment type="catalytic activity">
    <reaction evidence="8">
        <text>[GlcNAc-(1-&gt;4)-Mur2Ac(oyl-L-Ala-gamma-D-Glu-L-Lys-D-Ala-D-Ala)](n)-di-trans,octa-cis-undecaprenyl diphosphate + beta-D-GlcNAc-(1-&gt;4)-Mur2Ac(oyl-L-Ala-gamma-D-Glu-L-Lys-D-Ala-D-Ala)-di-trans,octa-cis-undecaprenyl diphosphate = [GlcNAc-(1-&gt;4)-Mur2Ac(oyl-L-Ala-gamma-D-Glu-L-Lys-D-Ala-D-Ala)](n+1)-di-trans,octa-cis-undecaprenyl diphosphate + di-trans,octa-cis-undecaprenyl diphosphate + H(+)</text>
        <dbReference type="Rhea" id="RHEA:23708"/>
        <dbReference type="Rhea" id="RHEA-COMP:9602"/>
        <dbReference type="Rhea" id="RHEA-COMP:9603"/>
        <dbReference type="ChEBI" id="CHEBI:15378"/>
        <dbReference type="ChEBI" id="CHEBI:58405"/>
        <dbReference type="ChEBI" id="CHEBI:60033"/>
        <dbReference type="ChEBI" id="CHEBI:78435"/>
        <dbReference type="EC" id="2.4.99.28"/>
    </reaction>
</comment>
<dbReference type="CDD" id="cd06577">
    <property type="entry name" value="PASTA_pknB"/>
    <property type="match status" value="1"/>
</dbReference>
<dbReference type="Gene3D" id="1.10.3810.10">
    <property type="entry name" value="Biosynthetic peptidoglycan transglycosylase-like"/>
    <property type="match status" value="1"/>
</dbReference>
<dbReference type="Gene3D" id="3.30.10.20">
    <property type="match status" value="1"/>
</dbReference>
<evidence type="ECO:0000259" key="11">
    <source>
        <dbReference type="PROSITE" id="PS51178"/>
    </source>
</evidence>
<feature type="chain" id="PRO_5045133527" evidence="10">
    <location>
        <begin position="22"/>
        <end position="771"/>
    </location>
</feature>
<evidence type="ECO:0000313" key="12">
    <source>
        <dbReference type="EMBL" id="MDM7830132.1"/>
    </source>
</evidence>
<dbReference type="PANTHER" id="PTHR32282">
    <property type="entry name" value="BINDING PROTEIN TRANSPEPTIDASE, PUTATIVE-RELATED"/>
    <property type="match status" value="1"/>
</dbReference>
<dbReference type="EMBL" id="JAUCGR010000001">
    <property type="protein sequence ID" value="MDM7830132.1"/>
    <property type="molecule type" value="Genomic_DNA"/>
</dbReference>
<evidence type="ECO:0000313" key="13">
    <source>
        <dbReference type="Proteomes" id="UP001321453"/>
    </source>
</evidence>
<dbReference type="PROSITE" id="PS51178">
    <property type="entry name" value="PASTA"/>
    <property type="match status" value="1"/>
</dbReference>
<evidence type="ECO:0000256" key="4">
    <source>
        <dbReference type="ARBA" id="ARBA00022679"/>
    </source>
</evidence>
<dbReference type="Gene3D" id="3.40.710.10">
    <property type="entry name" value="DD-peptidase/beta-lactamase superfamily"/>
    <property type="match status" value="1"/>
</dbReference>
<keyword evidence="2" id="KW-0645">Protease</keyword>
<evidence type="ECO:0000256" key="9">
    <source>
        <dbReference type="SAM" id="MobiDB-lite"/>
    </source>
</evidence>
<keyword evidence="4" id="KW-0808">Transferase</keyword>
<keyword evidence="5" id="KW-0378">Hydrolase</keyword>
<feature type="region of interest" description="Disordered" evidence="9">
    <location>
        <begin position="710"/>
        <end position="771"/>
    </location>
</feature>
<dbReference type="InterPro" id="IPR050396">
    <property type="entry name" value="Glycosyltr_51/Transpeptidase"/>
</dbReference>
<dbReference type="InterPro" id="IPR023346">
    <property type="entry name" value="Lysozyme-like_dom_sf"/>
</dbReference>
<organism evidence="12 13">
    <name type="scientific">Cellulomonas edaphi</name>
    <dbReference type="NCBI Taxonomy" id="3053468"/>
    <lineage>
        <taxon>Bacteria</taxon>
        <taxon>Bacillati</taxon>
        <taxon>Actinomycetota</taxon>
        <taxon>Actinomycetes</taxon>
        <taxon>Micrococcales</taxon>
        <taxon>Cellulomonadaceae</taxon>
        <taxon>Cellulomonas</taxon>
    </lineage>
</organism>
<dbReference type="InterPro" id="IPR036950">
    <property type="entry name" value="PBP_transglycosylase"/>
</dbReference>
<evidence type="ECO:0000256" key="3">
    <source>
        <dbReference type="ARBA" id="ARBA00022676"/>
    </source>
</evidence>
<dbReference type="Proteomes" id="UP001321453">
    <property type="component" value="Unassembled WGS sequence"/>
</dbReference>
<dbReference type="PANTHER" id="PTHR32282:SF34">
    <property type="entry name" value="PENICILLIN-BINDING PROTEIN 1A"/>
    <property type="match status" value="1"/>
</dbReference>
<evidence type="ECO:0000256" key="1">
    <source>
        <dbReference type="ARBA" id="ARBA00022645"/>
    </source>
</evidence>
<dbReference type="InterPro" id="IPR012338">
    <property type="entry name" value="Beta-lactam/transpept-like"/>
</dbReference>
<name>A0ABT7S3D4_9CELL</name>